<reference evidence="1" key="2">
    <citation type="submission" date="2023-04" db="EMBL/GenBank/DDBJ databases">
        <authorList>
            <person name="Bruccoleri R.E."/>
            <person name="Oakeley E.J."/>
            <person name="Faust A.-M."/>
            <person name="Dessus-Babus S."/>
            <person name="Altorfer M."/>
            <person name="Burckhardt D."/>
            <person name="Oertli M."/>
            <person name="Naumann U."/>
            <person name="Petersen F."/>
            <person name="Wong J."/>
        </authorList>
    </citation>
    <scope>NUCLEOTIDE SEQUENCE</scope>
    <source>
        <strain evidence="1">GSM-AAB239-AS_SAM_17_03QT</strain>
        <tissue evidence="1">Leaf</tissue>
    </source>
</reference>
<keyword evidence="2" id="KW-1185">Reference proteome</keyword>
<dbReference type="AlphaFoldDB" id="A0AAX6E1J4"/>
<name>A0AAX6E1J4_IRIPA</name>
<accession>A0AAX6E1J4</accession>
<evidence type="ECO:0000313" key="2">
    <source>
        <dbReference type="Proteomes" id="UP001140949"/>
    </source>
</evidence>
<gene>
    <name evidence="1" type="ORF">M6B38_215105</name>
</gene>
<organism evidence="1 2">
    <name type="scientific">Iris pallida</name>
    <name type="common">Sweet iris</name>
    <dbReference type="NCBI Taxonomy" id="29817"/>
    <lineage>
        <taxon>Eukaryota</taxon>
        <taxon>Viridiplantae</taxon>
        <taxon>Streptophyta</taxon>
        <taxon>Embryophyta</taxon>
        <taxon>Tracheophyta</taxon>
        <taxon>Spermatophyta</taxon>
        <taxon>Magnoliopsida</taxon>
        <taxon>Liliopsida</taxon>
        <taxon>Asparagales</taxon>
        <taxon>Iridaceae</taxon>
        <taxon>Iridoideae</taxon>
        <taxon>Irideae</taxon>
        <taxon>Iris</taxon>
    </lineage>
</organism>
<evidence type="ECO:0000313" key="1">
    <source>
        <dbReference type="EMBL" id="KAJ6797934.1"/>
    </source>
</evidence>
<comment type="caution">
    <text evidence="1">The sequence shown here is derived from an EMBL/GenBank/DDBJ whole genome shotgun (WGS) entry which is preliminary data.</text>
</comment>
<sequence length="78" mass="8372">MATTISAPALASSIARTATAAAVPKISPVLGLPHMGVRGGRVRCSAATARGAAGLRSSRRQVRWARRRAPHWRWWTRG</sequence>
<reference evidence="1" key="1">
    <citation type="journal article" date="2023" name="GigaByte">
        <title>Genome assembly of the bearded iris, Iris pallida Lam.</title>
        <authorList>
            <person name="Bruccoleri R.E."/>
            <person name="Oakeley E.J."/>
            <person name="Faust A.M.E."/>
            <person name="Altorfer M."/>
            <person name="Dessus-Babus S."/>
            <person name="Burckhardt D."/>
            <person name="Oertli M."/>
            <person name="Naumann U."/>
            <person name="Petersen F."/>
            <person name="Wong J."/>
        </authorList>
    </citation>
    <scope>NUCLEOTIDE SEQUENCE</scope>
    <source>
        <strain evidence="1">GSM-AAB239-AS_SAM_17_03QT</strain>
    </source>
</reference>
<dbReference type="EMBL" id="JANAVB010040619">
    <property type="protein sequence ID" value="KAJ6797934.1"/>
    <property type="molecule type" value="Genomic_DNA"/>
</dbReference>
<proteinExistence type="predicted"/>
<dbReference type="Proteomes" id="UP001140949">
    <property type="component" value="Unassembled WGS sequence"/>
</dbReference>
<protein>
    <submittedName>
        <fullName evidence="1">Uncharacterized protein</fullName>
    </submittedName>
</protein>